<evidence type="ECO:0000259" key="1">
    <source>
        <dbReference type="Pfam" id="PF13847"/>
    </source>
</evidence>
<dbReference type="EMBL" id="BAAAIZ010000053">
    <property type="protein sequence ID" value="GAA1427043.1"/>
    <property type="molecule type" value="Genomic_DNA"/>
</dbReference>
<feature type="domain" description="Methyltransferase" evidence="1">
    <location>
        <begin position="40"/>
        <end position="166"/>
    </location>
</feature>
<name>A0ABP4JSA3_9ACTN</name>
<dbReference type="GO" id="GO:0008168">
    <property type="term" value="F:methyltransferase activity"/>
    <property type="evidence" value="ECO:0007669"/>
    <property type="project" value="UniProtKB-KW"/>
</dbReference>
<evidence type="ECO:0000313" key="3">
    <source>
        <dbReference type="Proteomes" id="UP001500973"/>
    </source>
</evidence>
<gene>
    <name evidence="2" type="ORF">GCM10009601_37460</name>
</gene>
<evidence type="ECO:0000313" key="2">
    <source>
        <dbReference type="EMBL" id="GAA1427043.1"/>
    </source>
</evidence>
<comment type="caution">
    <text evidence="2">The sequence shown here is derived from an EMBL/GenBank/DDBJ whole genome shotgun (WGS) entry which is preliminary data.</text>
</comment>
<dbReference type="Pfam" id="PF13847">
    <property type="entry name" value="Methyltransf_31"/>
    <property type="match status" value="1"/>
</dbReference>
<dbReference type="PANTHER" id="PTHR43591:SF24">
    <property type="entry name" value="2-METHOXY-6-POLYPRENYL-1,4-BENZOQUINOL METHYLASE, MITOCHONDRIAL"/>
    <property type="match status" value="1"/>
</dbReference>
<sequence>MPAASRETAVYTHGHHESVLRSHTWRTAANSAGYLLGSLEPGMRILDVGCGPGTITADLAELVPGGHVTGLERAPGVLEQARATAAERGLTNTDFTVGDVHALPFPDDSFCVVHAHQVLQHVGDPVRALREMRRVTRPGGLIAVRDSDYAAMTWYPPSKGLDDWLDLYRRVARAGGGEPDAGRRLKSWALAAGLTDITATSSTWTFSTPEERRWWSELWADRTVLSSCAGLAVEGGHAAHEQLQAVAGAWRDWGARDDGWFAVLHGEILCRKGAMKSEMRATSMSGG</sequence>
<keyword evidence="2" id="KW-0808">Transferase</keyword>
<dbReference type="Proteomes" id="UP001500973">
    <property type="component" value="Unassembled WGS sequence"/>
</dbReference>
<reference evidence="3" key="1">
    <citation type="journal article" date="2019" name="Int. J. Syst. Evol. Microbiol.">
        <title>The Global Catalogue of Microorganisms (GCM) 10K type strain sequencing project: providing services to taxonomists for standard genome sequencing and annotation.</title>
        <authorList>
            <consortium name="The Broad Institute Genomics Platform"/>
            <consortium name="The Broad Institute Genome Sequencing Center for Infectious Disease"/>
            <person name="Wu L."/>
            <person name="Ma J."/>
        </authorList>
    </citation>
    <scope>NUCLEOTIDE SEQUENCE [LARGE SCALE GENOMIC DNA]</scope>
    <source>
        <strain evidence="3">JCM 11756</strain>
    </source>
</reference>
<dbReference type="InterPro" id="IPR025714">
    <property type="entry name" value="Methyltranfer_dom"/>
</dbReference>
<dbReference type="PANTHER" id="PTHR43591">
    <property type="entry name" value="METHYLTRANSFERASE"/>
    <property type="match status" value="1"/>
</dbReference>
<dbReference type="CDD" id="cd02440">
    <property type="entry name" value="AdoMet_MTases"/>
    <property type="match status" value="1"/>
</dbReference>
<keyword evidence="2" id="KW-0489">Methyltransferase</keyword>
<keyword evidence="3" id="KW-1185">Reference proteome</keyword>
<organism evidence="2 3">
    <name type="scientific">Streptomyces thermospinosisporus</name>
    <dbReference type="NCBI Taxonomy" id="161482"/>
    <lineage>
        <taxon>Bacteria</taxon>
        <taxon>Bacillati</taxon>
        <taxon>Actinomycetota</taxon>
        <taxon>Actinomycetes</taxon>
        <taxon>Kitasatosporales</taxon>
        <taxon>Streptomycetaceae</taxon>
        <taxon>Streptomyces</taxon>
    </lineage>
</organism>
<dbReference type="RefSeq" id="WP_344014250.1">
    <property type="nucleotide sequence ID" value="NZ_BAAAIZ010000053.1"/>
</dbReference>
<dbReference type="InterPro" id="IPR029063">
    <property type="entry name" value="SAM-dependent_MTases_sf"/>
</dbReference>
<proteinExistence type="predicted"/>
<dbReference type="SUPFAM" id="SSF53335">
    <property type="entry name" value="S-adenosyl-L-methionine-dependent methyltransferases"/>
    <property type="match status" value="1"/>
</dbReference>
<dbReference type="Gene3D" id="3.40.50.150">
    <property type="entry name" value="Vaccinia Virus protein VP39"/>
    <property type="match status" value="1"/>
</dbReference>
<accession>A0ABP4JSA3</accession>
<protein>
    <submittedName>
        <fullName evidence="2">Methyltransferase domain-containing protein</fullName>
    </submittedName>
</protein>
<dbReference type="GO" id="GO:0032259">
    <property type="term" value="P:methylation"/>
    <property type="evidence" value="ECO:0007669"/>
    <property type="project" value="UniProtKB-KW"/>
</dbReference>